<protein>
    <recommendedName>
        <fullName evidence="3">Cell wall-binding repeat 2 family protein</fullName>
    </recommendedName>
</protein>
<reference evidence="1 2" key="1">
    <citation type="submission" date="2016-04" db="EMBL/GenBank/DDBJ databases">
        <title>Complete genome sequence of Thermococcus barossii type strain SHCK-94.</title>
        <authorList>
            <person name="Oger P.M."/>
        </authorList>
    </citation>
    <scope>NUCLEOTIDE SEQUENCE [LARGE SCALE GENOMIC DNA]</scope>
    <source>
        <strain evidence="1 2">SHCK-94</strain>
    </source>
</reference>
<name>A0A2Z2MEI3_9EURY</name>
<dbReference type="KEGG" id="tbs:A3L01_06555"/>
<dbReference type="PANTHER" id="PTHR30032">
    <property type="entry name" value="N-ACETYLMURAMOYL-L-ALANINE AMIDASE-RELATED"/>
    <property type="match status" value="1"/>
</dbReference>
<organism evidence="1 2">
    <name type="scientific">Thermococcus barossii</name>
    <dbReference type="NCBI Taxonomy" id="54077"/>
    <lineage>
        <taxon>Archaea</taxon>
        <taxon>Methanobacteriati</taxon>
        <taxon>Methanobacteriota</taxon>
        <taxon>Thermococci</taxon>
        <taxon>Thermococcales</taxon>
        <taxon>Thermococcaceae</taxon>
        <taxon>Thermococcus</taxon>
    </lineage>
</organism>
<gene>
    <name evidence="1" type="ORF">A3L01_06555</name>
</gene>
<accession>A0A2Z2MEI3</accession>
<keyword evidence="2" id="KW-1185">Reference proteome</keyword>
<dbReference type="InterPro" id="IPR051922">
    <property type="entry name" value="Bact_Sporulation_Assoc"/>
</dbReference>
<dbReference type="Proteomes" id="UP000250272">
    <property type="component" value="Chromosome"/>
</dbReference>
<evidence type="ECO:0008006" key="3">
    <source>
        <dbReference type="Google" id="ProtNLM"/>
    </source>
</evidence>
<dbReference type="Gene3D" id="3.40.50.12090">
    <property type="match status" value="1"/>
</dbReference>
<evidence type="ECO:0000313" key="2">
    <source>
        <dbReference type="Proteomes" id="UP000250272"/>
    </source>
</evidence>
<dbReference type="RefSeq" id="WP_088865047.1">
    <property type="nucleotide sequence ID" value="NZ_CP015101.1"/>
</dbReference>
<proteinExistence type="predicted"/>
<dbReference type="Pfam" id="PF04122">
    <property type="entry name" value="CW_binding_2"/>
    <property type="match status" value="1"/>
</dbReference>
<dbReference type="OrthoDB" id="86217at2157"/>
<dbReference type="EMBL" id="CP015101">
    <property type="protein sequence ID" value="ASJ05040.1"/>
    <property type="molecule type" value="Genomic_DNA"/>
</dbReference>
<sequence length="386" mass="42602">MIGKKLMAILFGLLMLGMPLTVGNVSAAEGSVTVILVSDNAADKAIAEYLANETGAVIVTTTWGVYDPNVTAEIMSYAPDEVIIIGGPDAVVDEYVTDLEELNITVERWGGQNRYETNLMVMEQAQVKLGLRFNNSVIVAGNDTLAIQNALQLAVQKGAMIIYVNESSNVTGLMERLGIKEMTMVKTQASEKVMEHVREQLRECNCTAKEVQVNVTKETVLQLMIQVMERLKALEMVANETNSTALMEQVRTMEMTMEKVNEALQAGNYTEAYRMVLELQVKTEFSLKAANGEMRMVIKNDEKVALMHEMGKLEAQISVMENAGIDVSAINALMEQLKTAIQNGQYEEAKELMNQIKAMIKEAYQNGRQGIRDSTQKGHGMGSSRP</sequence>
<dbReference type="AlphaFoldDB" id="A0A2Z2MEI3"/>
<evidence type="ECO:0000313" key="1">
    <source>
        <dbReference type="EMBL" id="ASJ05040.1"/>
    </source>
</evidence>
<dbReference type="InterPro" id="IPR007253">
    <property type="entry name" value="Cell_wall-bd_2"/>
</dbReference>
<dbReference type="GeneID" id="33326421"/>
<dbReference type="PANTHER" id="PTHR30032:SF1">
    <property type="entry name" value="N-ACETYLMURAMOYL-L-ALANINE AMIDASE LYTC"/>
    <property type="match status" value="1"/>
</dbReference>